<dbReference type="Proteomes" id="UP000439986">
    <property type="component" value="Unassembled WGS sequence"/>
</dbReference>
<evidence type="ECO:0000313" key="3">
    <source>
        <dbReference type="Proteomes" id="UP000439986"/>
    </source>
</evidence>
<organism evidence="2 3">
    <name type="scientific">Duganella aquatilis</name>
    <dbReference type="NCBI Taxonomy" id="2666082"/>
    <lineage>
        <taxon>Bacteria</taxon>
        <taxon>Pseudomonadati</taxon>
        <taxon>Pseudomonadota</taxon>
        <taxon>Betaproteobacteria</taxon>
        <taxon>Burkholderiales</taxon>
        <taxon>Oxalobacteraceae</taxon>
        <taxon>Telluria group</taxon>
        <taxon>Duganella</taxon>
    </lineage>
</organism>
<comment type="caution">
    <text evidence="2">The sequence shown here is derived from an EMBL/GenBank/DDBJ whole genome shotgun (WGS) entry which is preliminary data.</text>
</comment>
<keyword evidence="1" id="KW-0732">Signal</keyword>
<dbReference type="NCBIfam" id="NF042415">
    <property type="entry name" value="STY0301_fam"/>
    <property type="match status" value="1"/>
</dbReference>
<gene>
    <name evidence="2" type="ORF">GJ698_27030</name>
</gene>
<dbReference type="InterPro" id="IPR049973">
    <property type="entry name" value="STY0301-like"/>
</dbReference>
<dbReference type="AlphaFoldDB" id="A0A844D9Q2"/>
<reference evidence="2 3" key="1">
    <citation type="submission" date="2019-11" db="EMBL/GenBank/DDBJ databases">
        <title>Novel species isolated from a subtropical stream in China.</title>
        <authorList>
            <person name="Lu H."/>
        </authorList>
    </citation>
    <scope>NUCLEOTIDE SEQUENCE [LARGE SCALE GENOMIC DNA]</scope>
    <source>
        <strain evidence="2 3">FT26W</strain>
    </source>
</reference>
<evidence type="ECO:0000256" key="1">
    <source>
        <dbReference type="SAM" id="SignalP"/>
    </source>
</evidence>
<protein>
    <submittedName>
        <fullName evidence="2">Uncharacterized protein</fullName>
    </submittedName>
</protein>
<dbReference type="EMBL" id="WKJL01000032">
    <property type="protein sequence ID" value="MRW87731.1"/>
    <property type="molecule type" value="Genomic_DNA"/>
</dbReference>
<sequence length="146" mass="16258">MIIKSLLSSMQCLLLVAPIGLMAAPLHALECPELISPSSIRVTDTAADWVPYVASPLYLHAAAPMYGPPEMRGDLTDFQEMRSKNEWSYTYALDGAFPDGKWLQCTYGEHNQVTLSRRLPDETAECKLTYRKGLKAGQHAIQIQCK</sequence>
<keyword evidence="3" id="KW-1185">Reference proteome</keyword>
<accession>A0A844D9Q2</accession>
<feature type="chain" id="PRO_5032339889" evidence="1">
    <location>
        <begin position="24"/>
        <end position="146"/>
    </location>
</feature>
<name>A0A844D9Q2_9BURK</name>
<proteinExistence type="predicted"/>
<feature type="signal peptide" evidence="1">
    <location>
        <begin position="1"/>
        <end position="23"/>
    </location>
</feature>
<evidence type="ECO:0000313" key="2">
    <source>
        <dbReference type="EMBL" id="MRW87731.1"/>
    </source>
</evidence>
<dbReference type="RefSeq" id="WP_154360965.1">
    <property type="nucleotide sequence ID" value="NZ_WKJL01000032.1"/>
</dbReference>